<keyword evidence="15" id="KW-0830">Ubiquinone</keyword>
<evidence type="ECO:0000256" key="2">
    <source>
        <dbReference type="ARBA" id="ARBA00009670"/>
    </source>
</evidence>
<keyword evidence="5" id="KW-0808">Transferase</keyword>
<keyword evidence="10" id="KW-0067">ATP-binding</keyword>
<evidence type="ECO:0000313" key="16">
    <source>
        <dbReference type="Proteomes" id="UP001229244"/>
    </source>
</evidence>
<dbReference type="GO" id="GO:0005524">
    <property type="term" value="F:ATP binding"/>
    <property type="evidence" value="ECO:0007669"/>
    <property type="project" value="UniProtKB-KW"/>
</dbReference>
<feature type="transmembrane region" description="Helical" evidence="13">
    <location>
        <begin position="509"/>
        <end position="527"/>
    </location>
</feature>
<keyword evidence="11 13" id="KW-1133">Transmembrane helix</keyword>
<organism evidence="15 16">
    <name type="scientific">Amorphus orientalis</name>
    <dbReference type="NCBI Taxonomy" id="649198"/>
    <lineage>
        <taxon>Bacteria</taxon>
        <taxon>Pseudomonadati</taxon>
        <taxon>Pseudomonadota</taxon>
        <taxon>Alphaproteobacteria</taxon>
        <taxon>Hyphomicrobiales</taxon>
        <taxon>Amorphaceae</taxon>
        <taxon>Amorphus</taxon>
    </lineage>
</organism>
<dbReference type="InterPro" id="IPR000719">
    <property type="entry name" value="Prot_kinase_dom"/>
</dbReference>
<evidence type="ECO:0000259" key="14">
    <source>
        <dbReference type="PROSITE" id="PS50011"/>
    </source>
</evidence>
<evidence type="ECO:0000256" key="5">
    <source>
        <dbReference type="ARBA" id="ARBA00022679"/>
    </source>
</evidence>
<feature type="domain" description="Protein kinase" evidence="14">
    <location>
        <begin position="125"/>
        <end position="519"/>
    </location>
</feature>
<protein>
    <submittedName>
        <fullName evidence="15">Ubiquinone biosynthesis protein</fullName>
    </submittedName>
</protein>
<evidence type="ECO:0000256" key="12">
    <source>
        <dbReference type="ARBA" id="ARBA00023136"/>
    </source>
</evidence>
<dbReference type="SUPFAM" id="SSF56112">
    <property type="entry name" value="Protein kinase-like (PK-like)"/>
    <property type="match status" value="1"/>
</dbReference>
<comment type="similarity">
    <text evidence="2">Belongs to the protein kinase superfamily. ADCK protein kinase family.</text>
</comment>
<dbReference type="NCBIfam" id="TIGR01982">
    <property type="entry name" value="UbiB"/>
    <property type="match status" value="1"/>
</dbReference>
<dbReference type="InterPro" id="IPR004147">
    <property type="entry name" value="ABC1_dom"/>
</dbReference>
<sequence>MALRIAPLLRLVHAGFVLAREGVFGLVVLPDLPPSARFGIRVARLLERRGAKRTEAAVRLTQALNRLGPSYVKLGQFLATRADVVGADAARELAKLQDEVPPISDETARKAIEEGLDRTVEEAFVEFGPAVAAASIAQVHRATVRDRDGGIRTVAVKVLRPGVAGRFARDLESFYMAARLIERFVPHARRLRPVAVVDTLAWSVHLEMDLRLEAAALSEMAENCREDPGFRVPSVDWARTSKTILSMEWIEGIKLSKIEAIREAGIDLEQLAETVMQSFLRHAVRDGFFHADMHPGNLFVEPDGTLVAVDFGITGRLNAAERSFLARILYGFIRRDYRLVAQVHFEAGYVPADQDPDVFAQALRAIGEPIRDQTAQDISMARLLTQLFEVTELFAMTTQPRLIMLQKTMVVVEGVARSLDPKLDMWHVAEPVMRTWVETNIGPARRLQEAGEGLAAFVRLMAEFPDFVDKVSRMSHGFSNMAETGLTLAVDTVDHIAEAEARRTRSRQAALWLGALSLFAIAISVVFG</sequence>
<reference evidence="15" key="1">
    <citation type="submission" date="2023-07" db="EMBL/GenBank/DDBJ databases">
        <title>Genomic Encyclopedia of Type Strains, Phase IV (KMG-IV): sequencing the most valuable type-strain genomes for metagenomic binning, comparative biology and taxonomic classification.</title>
        <authorList>
            <person name="Goeker M."/>
        </authorList>
    </citation>
    <scope>NUCLEOTIDE SEQUENCE</scope>
    <source>
        <strain evidence="15">DSM 21202</strain>
    </source>
</reference>
<keyword evidence="9" id="KW-0418">Kinase</keyword>
<dbReference type="Gene3D" id="1.10.510.10">
    <property type="entry name" value="Transferase(Phosphotransferase) domain 1"/>
    <property type="match status" value="1"/>
</dbReference>
<accession>A0AAE4AS00</accession>
<dbReference type="Pfam" id="PF03109">
    <property type="entry name" value="ABC1"/>
    <property type="match status" value="1"/>
</dbReference>
<comment type="caution">
    <text evidence="15">The sequence shown here is derived from an EMBL/GenBank/DDBJ whole genome shotgun (WGS) entry which is preliminary data.</text>
</comment>
<keyword evidence="7 13" id="KW-0812">Transmembrane</keyword>
<proteinExistence type="inferred from homology"/>
<keyword evidence="6" id="KW-0831">Ubiquinone biosynthesis</keyword>
<evidence type="ECO:0000256" key="4">
    <source>
        <dbReference type="ARBA" id="ARBA00022519"/>
    </source>
</evidence>
<comment type="pathway">
    <text evidence="1">Cofactor biosynthesis; ubiquinone biosynthesis [regulation].</text>
</comment>
<dbReference type="AlphaFoldDB" id="A0AAE4AS00"/>
<dbReference type="RefSeq" id="WP_306884438.1">
    <property type="nucleotide sequence ID" value="NZ_JAUSUL010000001.1"/>
</dbReference>
<dbReference type="PROSITE" id="PS50011">
    <property type="entry name" value="PROTEIN_KINASE_DOM"/>
    <property type="match status" value="1"/>
</dbReference>
<dbReference type="Proteomes" id="UP001229244">
    <property type="component" value="Unassembled WGS sequence"/>
</dbReference>
<dbReference type="InterPro" id="IPR011009">
    <property type="entry name" value="Kinase-like_dom_sf"/>
</dbReference>
<keyword evidence="4" id="KW-0997">Cell inner membrane</keyword>
<evidence type="ECO:0000256" key="9">
    <source>
        <dbReference type="ARBA" id="ARBA00022777"/>
    </source>
</evidence>
<dbReference type="EMBL" id="JAUSUL010000001">
    <property type="protein sequence ID" value="MDQ0314652.1"/>
    <property type="molecule type" value="Genomic_DNA"/>
</dbReference>
<dbReference type="GO" id="GO:0006744">
    <property type="term" value="P:ubiquinone biosynthetic process"/>
    <property type="evidence" value="ECO:0007669"/>
    <property type="project" value="UniProtKB-KW"/>
</dbReference>
<keyword evidence="16" id="KW-1185">Reference proteome</keyword>
<dbReference type="PANTHER" id="PTHR10566">
    <property type="entry name" value="CHAPERONE-ACTIVITY OF BC1 COMPLEX CABC1 -RELATED"/>
    <property type="match status" value="1"/>
</dbReference>
<evidence type="ECO:0000256" key="11">
    <source>
        <dbReference type="ARBA" id="ARBA00022989"/>
    </source>
</evidence>
<evidence type="ECO:0000256" key="7">
    <source>
        <dbReference type="ARBA" id="ARBA00022692"/>
    </source>
</evidence>
<evidence type="ECO:0000256" key="6">
    <source>
        <dbReference type="ARBA" id="ARBA00022688"/>
    </source>
</evidence>
<evidence type="ECO:0000256" key="8">
    <source>
        <dbReference type="ARBA" id="ARBA00022741"/>
    </source>
</evidence>
<keyword evidence="12 13" id="KW-0472">Membrane</keyword>
<dbReference type="PANTHER" id="PTHR10566:SF113">
    <property type="entry name" value="PROTEIN ACTIVITY OF BC1 COMPLEX KINASE 7, CHLOROPLASTIC"/>
    <property type="match status" value="1"/>
</dbReference>
<gene>
    <name evidence="15" type="ORF">J2S73_001089</name>
</gene>
<evidence type="ECO:0000313" key="15">
    <source>
        <dbReference type="EMBL" id="MDQ0314652.1"/>
    </source>
</evidence>
<keyword evidence="8" id="KW-0547">Nucleotide-binding</keyword>
<dbReference type="CDD" id="cd13972">
    <property type="entry name" value="UbiB"/>
    <property type="match status" value="1"/>
</dbReference>
<keyword evidence="3" id="KW-1003">Cell membrane</keyword>
<dbReference type="InterPro" id="IPR045308">
    <property type="entry name" value="UbiB_bact"/>
</dbReference>
<evidence type="ECO:0000256" key="13">
    <source>
        <dbReference type="SAM" id="Phobius"/>
    </source>
</evidence>
<dbReference type="InterPro" id="IPR010232">
    <property type="entry name" value="UbiB"/>
</dbReference>
<dbReference type="GO" id="GO:0004672">
    <property type="term" value="F:protein kinase activity"/>
    <property type="evidence" value="ECO:0007669"/>
    <property type="project" value="InterPro"/>
</dbReference>
<evidence type="ECO:0000256" key="10">
    <source>
        <dbReference type="ARBA" id="ARBA00022840"/>
    </source>
</evidence>
<evidence type="ECO:0000256" key="1">
    <source>
        <dbReference type="ARBA" id="ARBA00005020"/>
    </source>
</evidence>
<evidence type="ECO:0000256" key="3">
    <source>
        <dbReference type="ARBA" id="ARBA00022475"/>
    </source>
</evidence>
<dbReference type="InterPro" id="IPR050154">
    <property type="entry name" value="UbiB_kinase"/>
</dbReference>
<name>A0AAE4AS00_9HYPH</name>